<gene>
    <name evidence="1" type="ORF">UY3_15985</name>
</gene>
<dbReference type="AlphaFoldDB" id="M7B458"/>
<evidence type="ECO:0000313" key="2">
    <source>
        <dbReference type="Proteomes" id="UP000031443"/>
    </source>
</evidence>
<dbReference type="EMBL" id="KB575332">
    <property type="protein sequence ID" value="EMP26908.1"/>
    <property type="molecule type" value="Genomic_DNA"/>
</dbReference>
<proteinExistence type="predicted"/>
<organism evidence="1 2">
    <name type="scientific">Chelonia mydas</name>
    <name type="common">Green sea-turtle</name>
    <name type="synonym">Chelonia agassizi</name>
    <dbReference type="NCBI Taxonomy" id="8469"/>
    <lineage>
        <taxon>Eukaryota</taxon>
        <taxon>Metazoa</taxon>
        <taxon>Chordata</taxon>
        <taxon>Craniata</taxon>
        <taxon>Vertebrata</taxon>
        <taxon>Euteleostomi</taxon>
        <taxon>Archelosauria</taxon>
        <taxon>Testudinata</taxon>
        <taxon>Testudines</taxon>
        <taxon>Cryptodira</taxon>
        <taxon>Durocryptodira</taxon>
        <taxon>Americhelydia</taxon>
        <taxon>Chelonioidea</taxon>
        <taxon>Cheloniidae</taxon>
        <taxon>Chelonia</taxon>
    </lineage>
</organism>
<keyword evidence="2" id="KW-1185">Reference proteome</keyword>
<dbReference type="Proteomes" id="UP000031443">
    <property type="component" value="Unassembled WGS sequence"/>
</dbReference>
<protein>
    <submittedName>
        <fullName evidence="1">Uncharacterized protein</fullName>
    </submittedName>
</protein>
<sequence>MKCCENPDDSSPKDEEQLHKVWKNYQEETELSQSSCVHTWYAFHWMIDHTRQLANIIINKVATTSEKYNRKIYQQCDAIVTKIISITESTFAILELQNYVDVLRRGALVQLKVRVSHVLFCRGKNSADFNGSRIRPMQGMFETLTHEFESKLCNHE</sequence>
<name>M7B458_CHEMY</name>
<reference evidence="2" key="1">
    <citation type="journal article" date="2013" name="Nat. Genet.">
        <title>The draft genomes of soft-shell turtle and green sea turtle yield insights into the development and evolution of the turtle-specific body plan.</title>
        <authorList>
            <person name="Wang Z."/>
            <person name="Pascual-Anaya J."/>
            <person name="Zadissa A."/>
            <person name="Li W."/>
            <person name="Niimura Y."/>
            <person name="Huang Z."/>
            <person name="Li C."/>
            <person name="White S."/>
            <person name="Xiong Z."/>
            <person name="Fang D."/>
            <person name="Wang B."/>
            <person name="Ming Y."/>
            <person name="Chen Y."/>
            <person name="Zheng Y."/>
            <person name="Kuraku S."/>
            <person name="Pignatelli M."/>
            <person name="Herrero J."/>
            <person name="Beal K."/>
            <person name="Nozawa M."/>
            <person name="Li Q."/>
            <person name="Wang J."/>
            <person name="Zhang H."/>
            <person name="Yu L."/>
            <person name="Shigenobu S."/>
            <person name="Wang J."/>
            <person name="Liu J."/>
            <person name="Flicek P."/>
            <person name="Searle S."/>
            <person name="Wang J."/>
            <person name="Kuratani S."/>
            <person name="Yin Y."/>
            <person name="Aken B."/>
            <person name="Zhang G."/>
            <person name="Irie N."/>
        </authorList>
    </citation>
    <scope>NUCLEOTIDE SEQUENCE [LARGE SCALE GENOMIC DNA]</scope>
</reference>
<accession>M7B458</accession>
<evidence type="ECO:0000313" key="1">
    <source>
        <dbReference type="EMBL" id="EMP26908.1"/>
    </source>
</evidence>